<name>A0A6J6MJN5_9ZZZZ</name>
<gene>
    <name evidence="1" type="ORF">UFOPK2328_00695</name>
</gene>
<proteinExistence type="predicted"/>
<sequence>MMATIEEPANVAALTLAIEMAPSSNGIANADSLKSVASAIAERSSGSPARREIQSDKACLEEAVASVGRTIGRSGSGYSSLFTRRAGSDQFVIVPLKIPMI</sequence>
<evidence type="ECO:0000313" key="1">
    <source>
        <dbReference type="EMBL" id="CAB4673619.1"/>
    </source>
</evidence>
<dbReference type="EMBL" id="CAEZWX010000103">
    <property type="protein sequence ID" value="CAB4673619.1"/>
    <property type="molecule type" value="Genomic_DNA"/>
</dbReference>
<protein>
    <submittedName>
        <fullName evidence="1">Unannotated protein</fullName>
    </submittedName>
</protein>
<accession>A0A6J6MJN5</accession>
<organism evidence="1">
    <name type="scientific">freshwater metagenome</name>
    <dbReference type="NCBI Taxonomy" id="449393"/>
    <lineage>
        <taxon>unclassified sequences</taxon>
        <taxon>metagenomes</taxon>
        <taxon>ecological metagenomes</taxon>
    </lineage>
</organism>
<dbReference type="AlphaFoldDB" id="A0A6J6MJN5"/>
<reference evidence="1" key="1">
    <citation type="submission" date="2020-05" db="EMBL/GenBank/DDBJ databases">
        <authorList>
            <person name="Chiriac C."/>
            <person name="Salcher M."/>
            <person name="Ghai R."/>
            <person name="Kavagutti S V."/>
        </authorList>
    </citation>
    <scope>NUCLEOTIDE SEQUENCE</scope>
</reference>